<feature type="region of interest" description="Disordered" evidence="1">
    <location>
        <begin position="196"/>
        <end position="246"/>
    </location>
</feature>
<protein>
    <submittedName>
        <fullName evidence="3">RabGAP/TBC</fullName>
    </submittedName>
</protein>
<feature type="compositionally biased region" description="Low complexity" evidence="1">
    <location>
        <begin position="91"/>
        <end position="113"/>
    </location>
</feature>
<dbReference type="InterPro" id="IPR035969">
    <property type="entry name" value="Rab-GAP_TBC_sf"/>
</dbReference>
<dbReference type="Gene3D" id="1.10.472.80">
    <property type="entry name" value="Ypt/Rab-GAP domain of gyp1p, domain 3"/>
    <property type="match status" value="1"/>
</dbReference>
<feature type="compositionally biased region" description="Polar residues" evidence="1">
    <location>
        <begin position="196"/>
        <end position="208"/>
    </location>
</feature>
<keyword evidence="4" id="KW-1185">Reference proteome</keyword>
<dbReference type="AlphaFoldDB" id="A0A6A6J7G3"/>
<dbReference type="Gene3D" id="1.10.8.270">
    <property type="entry name" value="putative rabgap domain of human tbc1 domain family member 14 like domains"/>
    <property type="match status" value="1"/>
</dbReference>
<dbReference type="RefSeq" id="XP_033649713.1">
    <property type="nucleotide sequence ID" value="XM_033796064.1"/>
</dbReference>
<feature type="domain" description="Rab-GAP TBC" evidence="2">
    <location>
        <begin position="551"/>
        <end position="744"/>
    </location>
</feature>
<dbReference type="GO" id="GO:0031267">
    <property type="term" value="F:small GTPase binding"/>
    <property type="evidence" value="ECO:0007669"/>
    <property type="project" value="TreeGrafter"/>
</dbReference>
<dbReference type="FunFam" id="1.10.472.80:FF:000055">
    <property type="entry name" value="TBC domain-containing protein C1778.09"/>
    <property type="match status" value="1"/>
</dbReference>
<dbReference type="GO" id="GO:0005096">
    <property type="term" value="F:GTPase activator activity"/>
    <property type="evidence" value="ECO:0007669"/>
    <property type="project" value="TreeGrafter"/>
</dbReference>
<feature type="region of interest" description="Disordered" evidence="1">
    <location>
        <begin position="282"/>
        <end position="307"/>
    </location>
</feature>
<dbReference type="PROSITE" id="PS50086">
    <property type="entry name" value="TBC_RABGAP"/>
    <property type="match status" value="1"/>
</dbReference>
<gene>
    <name evidence="3" type="ORF">EI97DRAFT_386362</name>
</gene>
<feature type="compositionally biased region" description="Polar residues" evidence="1">
    <location>
        <begin position="24"/>
        <end position="33"/>
    </location>
</feature>
<dbReference type="PANTHER" id="PTHR47219">
    <property type="entry name" value="RAB GTPASE-ACTIVATING PROTEIN 1-LIKE"/>
    <property type="match status" value="1"/>
</dbReference>
<proteinExistence type="predicted"/>
<feature type="compositionally biased region" description="Polar residues" evidence="1">
    <location>
        <begin position="221"/>
        <end position="230"/>
    </location>
</feature>
<dbReference type="InterPro" id="IPR050302">
    <property type="entry name" value="Rab_GAP_TBC_domain"/>
</dbReference>
<dbReference type="Pfam" id="PF00566">
    <property type="entry name" value="RabGAP-TBC"/>
    <property type="match status" value="1"/>
</dbReference>
<dbReference type="Proteomes" id="UP000800097">
    <property type="component" value="Unassembled WGS sequence"/>
</dbReference>
<dbReference type="SMART" id="SM00164">
    <property type="entry name" value="TBC"/>
    <property type="match status" value="1"/>
</dbReference>
<dbReference type="GeneID" id="54549239"/>
<dbReference type="SUPFAM" id="SSF47923">
    <property type="entry name" value="Ypt/Rab-GAP domain of gyp1p"/>
    <property type="match status" value="2"/>
</dbReference>
<name>A0A6A6J7G3_WESOR</name>
<reference evidence="3" key="1">
    <citation type="journal article" date="2020" name="Stud. Mycol.">
        <title>101 Dothideomycetes genomes: a test case for predicting lifestyles and emergence of pathogens.</title>
        <authorList>
            <person name="Haridas S."/>
            <person name="Albert R."/>
            <person name="Binder M."/>
            <person name="Bloem J."/>
            <person name="Labutti K."/>
            <person name="Salamov A."/>
            <person name="Andreopoulos B."/>
            <person name="Baker S."/>
            <person name="Barry K."/>
            <person name="Bills G."/>
            <person name="Bluhm B."/>
            <person name="Cannon C."/>
            <person name="Castanera R."/>
            <person name="Culley D."/>
            <person name="Daum C."/>
            <person name="Ezra D."/>
            <person name="Gonzalez J."/>
            <person name="Henrissat B."/>
            <person name="Kuo A."/>
            <person name="Liang C."/>
            <person name="Lipzen A."/>
            <person name="Lutzoni F."/>
            <person name="Magnuson J."/>
            <person name="Mondo S."/>
            <person name="Nolan M."/>
            <person name="Ohm R."/>
            <person name="Pangilinan J."/>
            <person name="Park H.-J."/>
            <person name="Ramirez L."/>
            <person name="Alfaro M."/>
            <person name="Sun H."/>
            <person name="Tritt A."/>
            <person name="Yoshinaga Y."/>
            <person name="Zwiers L.-H."/>
            <person name="Turgeon B."/>
            <person name="Goodwin S."/>
            <person name="Spatafora J."/>
            <person name="Crous P."/>
            <person name="Grigoriev I."/>
        </authorList>
    </citation>
    <scope>NUCLEOTIDE SEQUENCE</scope>
    <source>
        <strain evidence="3">CBS 379.55</strain>
    </source>
</reference>
<feature type="compositionally biased region" description="Polar residues" evidence="1">
    <location>
        <begin position="59"/>
        <end position="70"/>
    </location>
</feature>
<sequence length="819" mass="90794">MNDEAAPDANPNNHSDLDPHTSHRTTPSGTSKRVGSRGWLSSVRRPRTSPGPRTSVSSFNKTTLLTNSAIDDTRRDSALATSTTSCDGADSTAPTHATSSSSSPSLHKAPSLPVITVHHEPTPPSSSSRASQHNPSQSGTPSERKLDFQAIDTVIPTGGFDDLTSPTQISFSKRGSMLLGGKRANKMNFNQLSHVAEASSESNQQAETQSDDKEEKHEETNAQAGQQQLSAPCIPRRTARSLSGNSMRRRVVSNRILSTDEAMLSRKVRAMYKHGNESAANWDDLEEEDESVRNGFPGSSVIGTPANTSSLTVTLEDASSLRSSKRGSVIARDTKRDSMIVREPAEVAGGAEDWTDVEGGEVDRYGFIMPKKAPSGGSASQGPDDGPDEPGIQRVTTLLKLASEEPRNRGGIGRSVSRARSGRLAIAKGHARRQSQRSSQVQPSLFSNRTAHTRRTPQKPFRQATNRLPHNRNRRLLDEASDMLKLPPGLAELAEEAEDGKAAQAMKKKEMEREEKWRKMAKVVKEGTKGGGMLFEFDVKDSKVTSRTWKGIPDRWRATAWYSFLAASAKAVEDSPTDEELIESFYELQEESSADDVQIDMDVPRTINRHIMFRRRYRGGQRLLFRVLHAMSLYLPETGYVQGMAPLAATLLCYYEEDKAFVMLVRLWMHRGLEKLYEKGFTGLMEALQDFEQNWMRGRDVAKKLTELDVSPTAYGTRWYLTLFNYSLPFPAQLRVWDVFMLLGDISHASSPSNFSGDLDVLHATSAALIDATKEILLDSDFENAMKVLTSWIPIKDEDLLMKVAKAEYKMRKKRRNAT</sequence>
<evidence type="ECO:0000313" key="4">
    <source>
        <dbReference type="Proteomes" id="UP000800097"/>
    </source>
</evidence>
<dbReference type="PANTHER" id="PTHR47219:SF9">
    <property type="entry name" value="GTPASE ACTIVATING PROTEIN AND CENTROSOME-ASSOCIATED, ISOFORM B"/>
    <property type="match status" value="1"/>
</dbReference>
<dbReference type="EMBL" id="ML986525">
    <property type="protein sequence ID" value="KAF2272174.1"/>
    <property type="molecule type" value="Genomic_DNA"/>
</dbReference>
<dbReference type="InterPro" id="IPR000195">
    <property type="entry name" value="Rab-GAP-TBC_dom"/>
</dbReference>
<evidence type="ECO:0000259" key="2">
    <source>
        <dbReference type="PROSITE" id="PS50086"/>
    </source>
</evidence>
<evidence type="ECO:0000256" key="1">
    <source>
        <dbReference type="SAM" id="MobiDB-lite"/>
    </source>
</evidence>
<dbReference type="OrthoDB" id="294251at2759"/>
<feature type="region of interest" description="Disordered" evidence="1">
    <location>
        <begin position="1"/>
        <end position="146"/>
    </location>
</feature>
<organism evidence="3 4">
    <name type="scientific">Westerdykella ornata</name>
    <dbReference type="NCBI Taxonomy" id="318751"/>
    <lineage>
        <taxon>Eukaryota</taxon>
        <taxon>Fungi</taxon>
        <taxon>Dikarya</taxon>
        <taxon>Ascomycota</taxon>
        <taxon>Pezizomycotina</taxon>
        <taxon>Dothideomycetes</taxon>
        <taxon>Pleosporomycetidae</taxon>
        <taxon>Pleosporales</taxon>
        <taxon>Sporormiaceae</taxon>
        <taxon>Westerdykella</taxon>
    </lineage>
</organism>
<feature type="region of interest" description="Disordered" evidence="1">
    <location>
        <begin position="367"/>
        <end position="474"/>
    </location>
</feature>
<accession>A0A6A6J7G3</accession>
<evidence type="ECO:0000313" key="3">
    <source>
        <dbReference type="EMBL" id="KAF2272174.1"/>
    </source>
</evidence>
<feature type="compositionally biased region" description="Low complexity" evidence="1">
    <location>
        <begin position="48"/>
        <end position="58"/>
    </location>
</feature>
<feature type="compositionally biased region" description="Polar residues" evidence="1">
    <location>
        <begin position="441"/>
        <end position="450"/>
    </location>
</feature>
<feature type="compositionally biased region" description="Basic and acidic residues" evidence="1">
    <location>
        <begin position="210"/>
        <end position="220"/>
    </location>
</feature>
<feature type="compositionally biased region" description="Polar residues" evidence="1">
    <location>
        <begin position="125"/>
        <end position="141"/>
    </location>
</feature>
<dbReference type="FunFam" id="1.10.8.270:FF:000023">
    <property type="entry name" value="TBC domain-containing protein C1778.09"/>
    <property type="match status" value="1"/>
</dbReference>